<protein>
    <submittedName>
        <fullName evidence="3">Amidohydrolase</fullName>
    </submittedName>
</protein>
<evidence type="ECO:0000256" key="1">
    <source>
        <dbReference type="ARBA" id="ARBA00023239"/>
    </source>
</evidence>
<dbReference type="InterPro" id="IPR032465">
    <property type="entry name" value="ACMSD"/>
</dbReference>
<accession>A0A558AKJ9</accession>
<evidence type="ECO:0000313" key="4">
    <source>
        <dbReference type="Proteomes" id="UP000318578"/>
    </source>
</evidence>
<dbReference type="EMBL" id="VJZA01000005">
    <property type="protein sequence ID" value="TVT24798.1"/>
    <property type="molecule type" value="Genomic_DNA"/>
</dbReference>
<dbReference type="GO" id="GO:0019748">
    <property type="term" value="P:secondary metabolic process"/>
    <property type="evidence" value="ECO:0007669"/>
    <property type="project" value="TreeGrafter"/>
</dbReference>
<evidence type="ECO:0000259" key="2">
    <source>
        <dbReference type="Pfam" id="PF04909"/>
    </source>
</evidence>
<dbReference type="OrthoDB" id="8673173at2"/>
<feature type="domain" description="Amidohydrolase-related" evidence="2">
    <location>
        <begin position="70"/>
        <end position="347"/>
    </location>
</feature>
<dbReference type="InterPro" id="IPR006680">
    <property type="entry name" value="Amidohydro-rel"/>
</dbReference>
<keyword evidence="4" id="KW-1185">Reference proteome</keyword>
<dbReference type="InterPro" id="IPR032466">
    <property type="entry name" value="Metal_Hydrolase"/>
</dbReference>
<dbReference type="PANTHER" id="PTHR21240:SF30">
    <property type="entry name" value="AMIDOHYDROLASE-RELATED DOMAIN-CONTAINING PROTEIN-RELATED"/>
    <property type="match status" value="1"/>
</dbReference>
<dbReference type="GO" id="GO:0016831">
    <property type="term" value="F:carboxy-lyase activity"/>
    <property type="evidence" value="ECO:0007669"/>
    <property type="project" value="InterPro"/>
</dbReference>
<gene>
    <name evidence="3" type="ORF">FNH06_05375</name>
</gene>
<dbReference type="PANTHER" id="PTHR21240">
    <property type="entry name" value="2-AMINO-3-CARBOXYLMUCONATE-6-SEMIALDEHYDE DECARBOXYLASE"/>
    <property type="match status" value="1"/>
</dbReference>
<dbReference type="AlphaFoldDB" id="A0A558AKJ9"/>
<dbReference type="Proteomes" id="UP000318578">
    <property type="component" value="Unassembled WGS sequence"/>
</dbReference>
<dbReference type="SUPFAM" id="SSF51556">
    <property type="entry name" value="Metallo-dependent hydrolases"/>
    <property type="match status" value="1"/>
</dbReference>
<sequence length="349" mass="38158">MLSFLSDDSYHAIGDLVSTPLRGNTLIAIEEHWIMPDLTAALGAVPREVRDESLAFNEMGDNQQRLEDLGAGRIAAMDAQGIDVSILALTPPGTQPLPPEDALRLSRTANDVAAAAVSRNPSRFRSLSTLPMSSPRDVAGELERAAGLGHVGTMVYGRSGDLLLDDPVYDDFFAAATELGQPVFIHPQLPSPAVRDASYRGFDPMTDLALATFGWGWHLDTATAALRLILRGTFDRHPDLQVVLGHWGEMLLFWLDRANSLSRVAGLRRSISDYLRSNFFITTSGMLNPALLHHALSVTSVDRLIFSTDYPFQQPTREEIDSFLGQFSSDAERRKFSSANAASLYGLDS</sequence>
<dbReference type="Pfam" id="PF04909">
    <property type="entry name" value="Amidohydro_2"/>
    <property type="match status" value="1"/>
</dbReference>
<keyword evidence="1" id="KW-0456">Lyase</keyword>
<dbReference type="GO" id="GO:0016787">
    <property type="term" value="F:hydrolase activity"/>
    <property type="evidence" value="ECO:0007669"/>
    <property type="project" value="UniProtKB-KW"/>
</dbReference>
<keyword evidence="3" id="KW-0378">Hydrolase</keyword>
<evidence type="ECO:0000313" key="3">
    <source>
        <dbReference type="EMBL" id="TVT24798.1"/>
    </source>
</evidence>
<reference evidence="3 4" key="1">
    <citation type="submission" date="2019-07" db="EMBL/GenBank/DDBJ databases">
        <title>New species of Amycolatopsis and Streptomyces.</title>
        <authorList>
            <person name="Duangmal K."/>
            <person name="Teo W.F.A."/>
            <person name="Lipun K."/>
        </authorList>
    </citation>
    <scope>NUCLEOTIDE SEQUENCE [LARGE SCALE GENOMIC DNA]</scope>
    <source>
        <strain evidence="3 4">JCM 30562</strain>
    </source>
</reference>
<dbReference type="Gene3D" id="3.20.20.140">
    <property type="entry name" value="Metal-dependent hydrolases"/>
    <property type="match status" value="1"/>
</dbReference>
<organism evidence="3 4">
    <name type="scientific">Amycolatopsis acidiphila</name>
    <dbReference type="NCBI Taxonomy" id="715473"/>
    <lineage>
        <taxon>Bacteria</taxon>
        <taxon>Bacillati</taxon>
        <taxon>Actinomycetota</taxon>
        <taxon>Actinomycetes</taxon>
        <taxon>Pseudonocardiales</taxon>
        <taxon>Pseudonocardiaceae</taxon>
        <taxon>Amycolatopsis</taxon>
    </lineage>
</organism>
<comment type="caution">
    <text evidence="3">The sequence shown here is derived from an EMBL/GenBank/DDBJ whole genome shotgun (WGS) entry which is preliminary data.</text>
</comment>
<name>A0A558AKJ9_9PSEU</name>
<proteinExistence type="predicted"/>
<dbReference type="GO" id="GO:0005829">
    <property type="term" value="C:cytosol"/>
    <property type="evidence" value="ECO:0007669"/>
    <property type="project" value="TreeGrafter"/>
</dbReference>